<evidence type="ECO:0000256" key="1">
    <source>
        <dbReference type="ARBA" id="ARBA00023002"/>
    </source>
</evidence>
<proteinExistence type="predicted"/>
<dbReference type="EMBL" id="VTOU01000003">
    <property type="protein sequence ID" value="TZG26359.1"/>
    <property type="molecule type" value="Genomic_DNA"/>
</dbReference>
<reference evidence="3 4" key="1">
    <citation type="submission" date="2019-08" db="EMBL/GenBank/DDBJ databases">
        <authorList>
            <person name="Wang G."/>
            <person name="Xu Z."/>
        </authorList>
    </citation>
    <scope>NUCLEOTIDE SEQUENCE [LARGE SCALE GENOMIC DNA]</scope>
    <source>
        <strain evidence="3 4">ZX</strain>
    </source>
</reference>
<name>A0A5D9C3V6_9SPHN</name>
<dbReference type="Proteomes" id="UP000322077">
    <property type="component" value="Unassembled WGS sequence"/>
</dbReference>
<dbReference type="Pfam" id="PF00248">
    <property type="entry name" value="Aldo_ket_red"/>
    <property type="match status" value="1"/>
</dbReference>
<evidence type="ECO:0000259" key="2">
    <source>
        <dbReference type="Pfam" id="PF00248"/>
    </source>
</evidence>
<keyword evidence="1" id="KW-0560">Oxidoreductase</keyword>
<protein>
    <submittedName>
        <fullName evidence="3">Aldo/keto reductase</fullName>
    </submittedName>
</protein>
<evidence type="ECO:0000313" key="3">
    <source>
        <dbReference type="EMBL" id="TZG26359.1"/>
    </source>
</evidence>
<dbReference type="InterPro" id="IPR023210">
    <property type="entry name" value="NADP_OxRdtase_dom"/>
</dbReference>
<accession>A0A5D9C3V6</accession>
<dbReference type="GO" id="GO:0016491">
    <property type="term" value="F:oxidoreductase activity"/>
    <property type="evidence" value="ECO:0007669"/>
    <property type="project" value="UniProtKB-KW"/>
</dbReference>
<sequence length="331" mass="35524">MVETRKVGQFEINPIGVGCMGFSHGYGGRPDEASAIAALNHAIDIGYDFLDTAAAYGMGANERLVGKALRHRRDEFTLASKCALGATREGGRAIDGTPEGIALTLDQSLDRLGVDHIDLYYLHRLDPNVPIEESIGALARGVEAGKIRSIGVSEISSDLLRRAHATHPIAAIQTEYSLWTRNPEIALLDTCRELGVTFVSFSPVGRGFLAGAVDATTTYEQGDMRGPMPRFNAPNLAANLVLLDRFRAVASDQGCTIAQLAIAWVLARDPAIVTIPGTTNAAHMEENMRAHDVTLSDARLAELDALINQTTVSGSRYTAAMQSMVSTEQFA</sequence>
<organism evidence="3 4">
    <name type="scientific">Sphingomonas montanisoli</name>
    <dbReference type="NCBI Taxonomy" id="2606412"/>
    <lineage>
        <taxon>Bacteria</taxon>
        <taxon>Pseudomonadati</taxon>
        <taxon>Pseudomonadota</taxon>
        <taxon>Alphaproteobacteria</taxon>
        <taxon>Sphingomonadales</taxon>
        <taxon>Sphingomonadaceae</taxon>
        <taxon>Sphingomonas</taxon>
    </lineage>
</organism>
<dbReference type="PANTHER" id="PTHR43625:SF40">
    <property type="entry name" value="ALDO-KETO REDUCTASE YAKC [NADP(+)]"/>
    <property type="match status" value="1"/>
</dbReference>
<dbReference type="PANTHER" id="PTHR43625">
    <property type="entry name" value="AFLATOXIN B1 ALDEHYDE REDUCTASE"/>
    <property type="match status" value="1"/>
</dbReference>
<dbReference type="GO" id="GO:0005737">
    <property type="term" value="C:cytoplasm"/>
    <property type="evidence" value="ECO:0007669"/>
    <property type="project" value="TreeGrafter"/>
</dbReference>
<dbReference type="SUPFAM" id="SSF51430">
    <property type="entry name" value="NAD(P)-linked oxidoreductase"/>
    <property type="match status" value="1"/>
</dbReference>
<comment type="caution">
    <text evidence="3">The sequence shown here is derived from an EMBL/GenBank/DDBJ whole genome shotgun (WGS) entry which is preliminary data.</text>
</comment>
<dbReference type="InterPro" id="IPR020471">
    <property type="entry name" value="AKR"/>
</dbReference>
<dbReference type="RefSeq" id="WP_149523163.1">
    <property type="nucleotide sequence ID" value="NZ_VTOU01000003.1"/>
</dbReference>
<feature type="domain" description="NADP-dependent oxidoreductase" evidence="2">
    <location>
        <begin position="14"/>
        <end position="307"/>
    </location>
</feature>
<dbReference type="Gene3D" id="3.20.20.100">
    <property type="entry name" value="NADP-dependent oxidoreductase domain"/>
    <property type="match status" value="1"/>
</dbReference>
<dbReference type="InterPro" id="IPR050791">
    <property type="entry name" value="Aldo-Keto_reductase"/>
</dbReference>
<gene>
    <name evidence="3" type="ORF">FYJ91_15620</name>
</gene>
<dbReference type="InterPro" id="IPR036812">
    <property type="entry name" value="NAD(P)_OxRdtase_dom_sf"/>
</dbReference>
<dbReference type="PRINTS" id="PR00069">
    <property type="entry name" value="ALDKETRDTASE"/>
</dbReference>
<keyword evidence="4" id="KW-1185">Reference proteome</keyword>
<evidence type="ECO:0000313" key="4">
    <source>
        <dbReference type="Proteomes" id="UP000322077"/>
    </source>
</evidence>
<dbReference type="AlphaFoldDB" id="A0A5D9C3V6"/>